<feature type="compositionally biased region" description="Polar residues" evidence="1">
    <location>
        <begin position="37"/>
        <end position="54"/>
    </location>
</feature>
<dbReference type="RefSeq" id="WP_139257472.1">
    <property type="nucleotide sequence ID" value="NZ_FRAR01000049.1"/>
</dbReference>
<organism evidence="3 4">
    <name type="scientific">Desulforamulus aeronauticus DSM 10349</name>
    <dbReference type="NCBI Taxonomy" id="1121421"/>
    <lineage>
        <taxon>Bacteria</taxon>
        <taxon>Bacillati</taxon>
        <taxon>Bacillota</taxon>
        <taxon>Clostridia</taxon>
        <taxon>Eubacteriales</taxon>
        <taxon>Peptococcaceae</taxon>
        <taxon>Desulforamulus</taxon>
    </lineage>
</organism>
<evidence type="ECO:0000256" key="2">
    <source>
        <dbReference type="SAM" id="SignalP"/>
    </source>
</evidence>
<accession>A0A1M6XHI1</accession>
<name>A0A1M6XHI1_9FIRM</name>
<dbReference type="InterPro" id="IPR006530">
    <property type="entry name" value="YD"/>
</dbReference>
<sequence>MKKYLSCLLVLSLLLNMVLPAFAQNKGLLTEPTTSITTDPIGTNGMTSLGSPLPQSDKDQSVSGKVYKDQVTPTEEYIIEQQPPIKNEIIELNSPQNGSVQDFVYGHSAYYNLLEKQNRLDLMGKLSYKEQSVTEAVYRDQNKTTEDKLLKEQKESVIDMVYGDQDKSVTEEVYKATEQALSTMITQASTDTAWYNTLVGPSVMNGVNNEKYSAVADIDEIVSPQTGDLTIKQTDVKLPGRNGLDLTISRIYQSNQSLLGDRRISGDGTTGYNDYSTYYLNRYALGIGWSFGFPSVQIEEENGRKELYYHTGDGNIYHVNFSAGTYSNMENYYLKDAIFNNDTSFSNGQITSQYSFTTADQTKRYFAADGRLLGVVDRFGNKIIFKHTESPVTNYTPNNDFEYSENKGIWTTNGYYSYDQTFGKDDNTSLKFSSSGSSQSSFSSYIPVLPNTKYYLSGYLYNQLTSGNSNLTFREYNQSYNEIKRGALSTSTTKNTWEPLSQTFTTSSSAKYIRIEFLNTSANGTSWIDKIRFDRAWPLISEITDSIGRKVTFTYNDSLYEENPSNGGTITIKVTEPAAANEYTLTYIRGIIINTVHWSNWDEQRRYPRLYSFYDGEVPDYYEYNYLDGKYNFWKKTDSSYSGWAPQVLVGDFYLRNSKRVYAYQKTTKHLGQDGFYETHRIANRYEQKSSNDYFGTDYRRAYSYSGNYNGTVYDNETGYPGSYSLYENPNYQFTCTTQQDNGLTVKETYKGNRRFKTEKYHSSGEKEFTYYEEYHSSFKDNVTKIKTELYNPNNNVSTLYRGYTYNDWGGVASETKLLNGEQWNNATVKNQNTTSYTYNPTFKFLTSKSYYQTPERMLTESINYDSLGRITATTNAKGETAEYQYGDTGHPGNLTRLNIRHNDGRTSATDYDYSGAYFAFPTTITNYYTEEGAHKSSTTKKNYEFIRGNVVSEADALGNLTNYSYDLKGRIKTITHPTSTGQNGDYVVMDNYAYYNHVYLNEPSVEEPQVTFCVRNYQTKNGSIFSDNYNYYDDQGNLLFSEYYDYERGIWVPATYGYNNYGQLVWAKDANGNKTNYVSDEWGRLKKVTNPQGNYHAFDYDIINRTKTTTFVPADTGVAENHYVETYDQWGRTISRKGYPDRPGGPTTVEEKYEYDLAGNLTKLTDAKNNATRYGYDALNRLTKVTNALGETTDYD</sequence>
<proteinExistence type="predicted"/>
<dbReference type="Proteomes" id="UP000183997">
    <property type="component" value="Unassembled WGS sequence"/>
</dbReference>
<protein>
    <submittedName>
        <fullName evidence="3">YD repeat-containing protein</fullName>
    </submittedName>
</protein>
<dbReference type="Gene3D" id="2.60.120.260">
    <property type="entry name" value="Galactose-binding domain-like"/>
    <property type="match status" value="1"/>
</dbReference>
<evidence type="ECO:0000313" key="4">
    <source>
        <dbReference type="Proteomes" id="UP000183997"/>
    </source>
</evidence>
<dbReference type="NCBIfam" id="TIGR01643">
    <property type="entry name" value="YD_repeat_2x"/>
    <property type="match status" value="2"/>
</dbReference>
<dbReference type="Pfam" id="PF05593">
    <property type="entry name" value="RHS_repeat"/>
    <property type="match status" value="1"/>
</dbReference>
<dbReference type="STRING" id="1121421.SAMN02745123_04031"/>
<dbReference type="AlphaFoldDB" id="A0A1M6XHI1"/>
<feature type="region of interest" description="Disordered" evidence="1">
    <location>
        <begin position="37"/>
        <end position="62"/>
    </location>
</feature>
<keyword evidence="4" id="KW-1185">Reference proteome</keyword>
<dbReference type="EMBL" id="FRAR01000049">
    <property type="protein sequence ID" value="SHL05470.1"/>
    <property type="molecule type" value="Genomic_DNA"/>
</dbReference>
<dbReference type="OrthoDB" id="513777at2"/>
<feature type="signal peptide" evidence="2">
    <location>
        <begin position="1"/>
        <end position="23"/>
    </location>
</feature>
<dbReference type="InterPro" id="IPR031325">
    <property type="entry name" value="RHS_repeat"/>
</dbReference>
<feature type="chain" id="PRO_5012522805" evidence="2">
    <location>
        <begin position="24"/>
        <end position="1197"/>
    </location>
</feature>
<feature type="non-terminal residue" evidence="3">
    <location>
        <position position="1197"/>
    </location>
</feature>
<dbReference type="Gene3D" id="2.180.10.10">
    <property type="entry name" value="RHS repeat-associated core"/>
    <property type="match status" value="1"/>
</dbReference>
<keyword evidence="2" id="KW-0732">Signal</keyword>
<evidence type="ECO:0000313" key="3">
    <source>
        <dbReference type="EMBL" id="SHL05470.1"/>
    </source>
</evidence>
<gene>
    <name evidence="3" type="ORF">SAMN02745123_04031</name>
</gene>
<reference evidence="4" key="1">
    <citation type="submission" date="2016-11" db="EMBL/GenBank/DDBJ databases">
        <authorList>
            <person name="Varghese N."/>
            <person name="Submissions S."/>
        </authorList>
    </citation>
    <scope>NUCLEOTIDE SEQUENCE [LARGE SCALE GENOMIC DNA]</scope>
    <source>
        <strain evidence="4">DSM 10349</strain>
    </source>
</reference>
<evidence type="ECO:0000256" key="1">
    <source>
        <dbReference type="SAM" id="MobiDB-lite"/>
    </source>
</evidence>